<dbReference type="RefSeq" id="WP_286400572.1">
    <property type="nucleotide sequence ID" value="NZ_JBHSDQ010000005.1"/>
</dbReference>
<feature type="domain" description="Glycosyltransferase subfamily 4-like N-terminal" evidence="4">
    <location>
        <begin position="18"/>
        <end position="162"/>
    </location>
</feature>
<evidence type="ECO:0000256" key="1">
    <source>
        <dbReference type="ARBA" id="ARBA00022676"/>
    </source>
</evidence>
<name>A0ABV8WKW9_9MICC</name>
<accession>A0ABV8WKW9</accession>
<dbReference type="GO" id="GO:0016757">
    <property type="term" value="F:glycosyltransferase activity"/>
    <property type="evidence" value="ECO:0007669"/>
    <property type="project" value="UniProtKB-KW"/>
</dbReference>
<reference evidence="6" key="1">
    <citation type="journal article" date="2019" name="Int. J. Syst. Evol. Microbiol.">
        <title>The Global Catalogue of Microorganisms (GCM) 10K type strain sequencing project: providing services to taxonomists for standard genome sequencing and annotation.</title>
        <authorList>
            <consortium name="The Broad Institute Genomics Platform"/>
            <consortium name="The Broad Institute Genome Sequencing Center for Infectious Disease"/>
            <person name="Wu L."/>
            <person name="Ma J."/>
        </authorList>
    </citation>
    <scope>NUCLEOTIDE SEQUENCE [LARGE SCALE GENOMIC DNA]</scope>
    <source>
        <strain evidence="6">PJ61</strain>
    </source>
</reference>
<dbReference type="Proteomes" id="UP001595778">
    <property type="component" value="Unassembled WGS sequence"/>
</dbReference>
<dbReference type="Pfam" id="PF00534">
    <property type="entry name" value="Glycos_transf_1"/>
    <property type="match status" value="1"/>
</dbReference>
<keyword evidence="2 5" id="KW-0808">Transferase</keyword>
<dbReference type="Gene3D" id="3.40.50.2000">
    <property type="entry name" value="Glycogen Phosphorylase B"/>
    <property type="match status" value="2"/>
</dbReference>
<dbReference type="InterPro" id="IPR001296">
    <property type="entry name" value="Glyco_trans_1"/>
</dbReference>
<dbReference type="InterPro" id="IPR028098">
    <property type="entry name" value="Glyco_trans_4-like_N"/>
</dbReference>
<dbReference type="PANTHER" id="PTHR12526">
    <property type="entry name" value="GLYCOSYLTRANSFERASE"/>
    <property type="match status" value="1"/>
</dbReference>
<evidence type="ECO:0000313" key="5">
    <source>
        <dbReference type="EMBL" id="MFC4397149.1"/>
    </source>
</evidence>
<dbReference type="SUPFAM" id="SSF53756">
    <property type="entry name" value="UDP-Glycosyltransferase/glycogen phosphorylase"/>
    <property type="match status" value="1"/>
</dbReference>
<evidence type="ECO:0000256" key="2">
    <source>
        <dbReference type="ARBA" id="ARBA00022679"/>
    </source>
</evidence>
<organism evidence="5 6">
    <name type="scientific">Arthrobacter sedimenti</name>
    <dbReference type="NCBI Taxonomy" id="2694931"/>
    <lineage>
        <taxon>Bacteria</taxon>
        <taxon>Bacillati</taxon>
        <taxon>Actinomycetota</taxon>
        <taxon>Actinomycetes</taxon>
        <taxon>Micrococcales</taxon>
        <taxon>Micrococcaceae</taxon>
        <taxon>Arthrobacter</taxon>
    </lineage>
</organism>
<sequence length="380" mass="41777">MPKTVAVVGTRGYPSYYGGFETAVRKIAPFLAGKGWDVNVYCRPGATKDDDDTRDPRVRTTTTPGLERKSLSTLSFGLTAVLHSIHESPDVALVMNVANGFWLPLLKLRGIPTVVNVDGIEWERAKWNGFAKFVFKLGARLTARFGDVLVSDSLEIQRRWKEDFGRSSLFIPYGGEVPEPLEVVPGLEHDSYVLMVARFVPENTVSEFFRAVEDIAGERPVVIVGSSGYGGPLDEDAKELSDRHPNVTWLGHLSDDKKLLSLWQHAGVYFHGHSVGGTNPALVQAMACGAPVVARRTAYNSEVLDTSEHLVDPHPADIAKALRRMLSDDELRSRARTANMQRAALQYNWDDVCGRYEQALMTATAPASKKTIPLAVGKAT</sequence>
<keyword evidence="1 5" id="KW-0328">Glycosyltransferase</keyword>
<evidence type="ECO:0000313" key="6">
    <source>
        <dbReference type="Proteomes" id="UP001595778"/>
    </source>
</evidence>
<dbReference type="EC" id="2.4.-.-" evidence="5"/>
<comment type="caution">
    <text evidence="5">The sequence shown here is derived from an EMBL/GenBank/DDBJ whole genome shotgun (WGS) entry which is preliminary data.</text>
</comment>
<protein>
    <submittedName>
        <fullName evidence="5">Glycosyltransferase</fullName>
        <ecNumber evidence="5">2.4.-.-</ecNumber>
    </submittedName>
</protein>
<evidence type="ECO:0000259" key="4">
    <source>
        <dbReference type="Pfam" id="PF13579"/>
    </source>
</evidence>
<dbReference type="EMBL" id="JBHSDQ010000005">
    <property type="protein sequence ID" value="MFC4397149.1"/>
    <property type="molecule type" value="Genomic_DNA"/>
</dbReference>
<dbReference type="Pfam" id="PF13579">
    <property type="entry name" value="Glyco_trans_4_4"/>
    <property type="match status" value="1"/>
</dbReference>
<dbReference type="PANTHER" id="PTHR12526:SF510">
    <property type="entry name" value="D-INOSITOL 3-PHOSPHATE GLYCOSYLTRANSFERASE"/>
    <property type="match status" value="1"/>
</dbReference>
<evidence type="ECO:0000259" key="3">
    <source>
        <dbReference type="Pfam" id="PF00534"/>
    </source>
</evidence>
<keyword evidence="6" id="KW-1185">Reference proteome</keyword>
<proteinExistence type="predicted"/>
<gene>
    <name evidence="5" type="ORF">ACFO0G_13680</name>
</gene>
<feature type="domain" description="Glycosyl transferase family 1" evidence="3">
    <location>
        <begin position="189"/>
        <end position="338"/>
    </location>
</feature>